<dbReference type="Gene3D" id="1.10.10.10">
    <property type="entry name" value="Winged helix-like DNA-binding domain superfamily/Winged helix DNA-binding domain"/>
    <property type="match status" value="1"/>
</dbReference>
<dbReference type="InterPro" id="IPR002577">
    <property type="entry name" value="HTH_HxlR"/>
</dbReference>
<evidence type="ECO:0000259" key="5">
    <source>
        <dbReference type="PROSITE" id="PS51118"/>
    </source>
</evidence>
<dbReference type="PANTHER" id="PTHR33204:SF18">
    <property type="entry name" value="TRANSCRIPTIONAL REGULATORY PROTEIN"/>
    <property type="match status" value="1"/>
</dbReference>
<comment type="caution">
    <text evidence="6">The sequence shown here is derived from an EMBL/GenBank/DDBJ whole genome shotgun (WGS) entry which is preliminary data.</text>
</comment>
<evidence type="ECO:0000256" key="4">
    <source>
        <dbReference type="SAM" id="MobiDB-lite"/>
    </source>
</evidence>
<dbReference type="InterPro" id="IPR036388">
    <property type="entry name" value="WH-like_DNA-bd_sf"/>
</dbReference>
<dbReference type="Proteomes" id="UP000431401">
    <property type="component" value="Unassembled WGS sequence"/>
</dbReference>
<evidence type="ECO:0000256" key="1">
    <source>
        <dbReference type="ARBA" id="ARBA00023015"/>
    </source>
</evidence>
<dbReference type="Pfam" id="PF01638">
    <property type="entry name" value="HxlR"/>
    <property type="match status" value="1"/>
</dbReference>
<feature type="region of interest" description="Disordered" evidence="4">
    <location>
        <begin position="142"/>
        <end position="165"/>
    </location>
</feature>
<dbReference type="PANTHER" id="PTHR33204">
    <property type="entry name" value="TRANSCRIPTIONAL REGULATOR, MARR FAMILY"/>
    <property type="match status" value="1"/>
</dbReference>
<reference evidence="6 7" key="1">
    <citation type="submission" date="2019-10" db="EMBL/GenBank/DDBJ databases">
        <title>Nocardia macrotermitis sp. nov. and Nocardia aurantia sp. nov., isolated from the gut of fungus growing-termite Macrotermes natalensis.</title>
        <authorList>
            <person name="Benndorf R."/>
            <person name="Schwitalla J."/>
            <person name="Martin K."/>
            <person name="De Beer W."/>
            <person name="Kaster A.-K."/>
            <person name="Vollmers J."/>
            <person name="Poulsen M."/>
            <person name="Beemelmanns C."/>
        </authorList>
    </citation>
    <scope>NUCLEOTIDE SEQUENCE [LARGE SCALE GENOMIC DNA]</scope>
    <source>
        <strain evidence="6 7">RB56</strain>
    </source>
</reference>
<protein>
    <submittedName>
        <fullName evidence="6">Putative HTH-type transcriptional regulator</fullName>
    </submittedName>
</protein>
<gene>
    <name evidence="6" type="ORF">NRB56_28770</name>
</gene>
<dbReference type="InterPro" id="IPR036390">
    <property type="entry name" value="WH_DNA-bd_sf"/>
</dbReference>
<dbReference type="SUPFAM" id="SSF46785">
    <property type="entry name" value="Winged helix' DNA-binding domain"/>
    <property type="match status" value="1"/>
</dbReference>
<keyword evidence="3" id="KW-0804">Transcription</keyword>
<keyword evidence="7" id="KW-1185">Reference proteome</keyword>
<organism evidence="6 7">
    <name type="scientific">Nocardia aurantia</name>
    <dbReference type="NCBI Taxonomy" id="2585199"/>
    <lineage>
        <taxon>Bacteria</taxon>
        <taxon>Bacillati</taxon>
        <taxon>Actinomycetota</taxon>
        <taxon>Actinomycetes</taxon>
        <taxon>Mycobacteriales</taxon>
        <taxon>Nocardiaceae</taxon>
        <taxon>Nocardia</taxon>
    </lineage>
</organism>
<evidence type="ECO:0000256" key="3">
    <source>
        <dbReference type="ARBA" id="ARBA00023163"/>
    </source>
</evidence>
<evidence type="ECO:0000313" key="6">
    <source>
        <dbReference type="EMBL" id="MQY27294.1"/>
    </source>
</evidence>
<evidence type="ECO:0000256" key="2">
    <source>
        <dbReference type="ARBA" id="ARBA00023125"/>
    </source>
</evidence>
<evidence type="ECO:0000313" key="7">
    <source>
        <dbReference type="Proteomes" id="UP000431401"/>
    </source>
</evidence>
<dbReference type="GO" id="GO:0003677">
    <property type="term" value="F:DNA binding"/>
    <property type="evidence" value="ECO:0007669"/>
    <property type="project" value="UniProtKB-KW"/>
</dbReference>
<sequence>MERIDPSNCSVGRALAVIGERWTLLIVREALDGAARFDDFRQRLGIARNLLTTRLDTLVQAGIMERIPYRVLGARLRHEYRLTPRGQDLRPVLVALLQWGDTYLADPEGPSVIVRHHPEGTGASCGARVHLSLECGAGHRDLTPTELRRTPGPAAHLLPSSADGV</sequence>
<name>A0A7K0DR49_9NOCA</name>
<proteinExistence type="predicted"/>
<feature type="domain" description="HTH hxlR-type" evidence="5">
    <location>
        <begin position="9"/>
        <end position="108"/>
    </location>
</feature>
<dbReference type="EMBL" id="WEGI01000006">
    <property type="protein sequence ID" value="MQY27294.1"/>
    <property type="molecule type" value="Genomic_DNA"/>
</dbReference>
<keyword evidence="1" id="KW-0805">Transcription regulation</keyword>
<accession>A0A7K0DR49</accession>
<dbReference type="PROSITE" id="PS51118">
    <property type="entry name" value="HTH_HXLR"/>
    <property type="match status" value="1"/>
</dbReference>
<dbReference type="AlphaFoldDB" id="A0A7K0DR49"/>
<keyword evidence="2" id="KW-0238">DNA-binding</keyword>